<organism evidence="3 4">
    <name type="scientific">Rubrivivax albus</name>
    <dbReference type="NCBI Taxonomy" id="2499835"/>
    <lineage>
        <taxon>Bacteria</taxon>
        <taxon>Pseudomonadati</taxon>
        <taxon>Pseudomonadota</taxon>
        <taxon>Betaproteobacteria</taxon>
        <taxon>Burkholderiales</taxon>
        <taxon>Sphaerotilaceae</taxon>
        <taxon>Rubrivivax</taxon>
    </lineage>
</organism>
<dbReference type="Gene3D" id="3.40.630.30">
    <property type="match status" value="1"/>
</dbReference>
<evidence type="ECO:0000256" key="1">
    <source>
        <dbReference type="SAM" id="MobiDB-lite"/>
    </source>
</evidence>
<dbReference type="GO" id="GO:0016747">
    <property type="term" value="F:acyltransferase activity, transferring groups other than amino-acyl groups"/>
    <property type="evidence" value="ECO:0007669"/>
    <property type="project" value="InterPro"/>
</dbReference>
<accession>A0A437JZ51</accession>
<dbReference type="OrthoDB" id="9178559at2"/>
<comment type="caution">
    <text evidence="3">The sequence shown here is derived from an EMBL/GenBank/DDBJ whole genome shotgun (WGS) entry which is preliminary data.</text>
</comment>
<gene>
    <name evidence="3" type="ORF">ENE75_00105</name>
</gene>
<evidence type="ECO:0000259" key="2">
    <source>
        <dbReference type="PROSITE" id="PS51186"/>
    </source>
</evidence>
<protein>
    <submittedName>
        <fullName evidence="3">GNAT family N-acetyltransferase</fullName>
    </submittedName>
</protein>
<evidence type="ECO:0000313" key="4">
    <source>
        <dbReference type="Proteomes" id="UP000288178"/>
    </source>
</evidence>
<dbReference type="CDD" id="cd04301">
    <property type="entry name" value="NAT_SF"/>
    <property type="match status" value="1"/>
</dbReference>
<dbReference type="AlphaFoldDB" id="A0A437JZ51"/>
<sequence>MATDHSAGGTPAAGTATRAPDTPRWVPIRSLAPRHRPRILAHLLDLPESDRYLRFGHPATDAQIGRYVDLIDFDRDEVFGIFNRWLELLAMAHLAHMGDHAQAHTAEFGVSVRPTHRGRGFGGRLFEHSMLHARNRHVDTLVVHALSENLPMLRIARSAGAKVHRDGGDAEAVLKLPPETLGTQVEELIGRQAAELDYNLKRGARRLDDLLGIIADVHAGVGGSGGLGSQ</sequence>
<feature type="compositionally biased region" description="Low complexity" evidence="1">
    <location>
        <begin position="7"/>
        <end position="23"/>
    </location>
</feature>
<feature type="region of interest" description="Disordered" evidence="1">
    <location>
        <begin position="1"/>
        <end position="23"/>
    </location>
</feature>
<proteinExistence type="predicted"/>
<reference evidence="3 4" key="1">
    <citation type="submission" date="2019-01" db="EMBL/GenBank/DDBJ databases">
        <authorList>
            <person name="Chen W.-M."/>
        </authorList>
    </citation>
    <scope>NUCLEOTIDE SEQUENCE [LARGE SCALE GENOMIC DNA]</scope>
    <source>
        <strain evidence="3 4">ICH-3</strain>
    </source>
</reference>
<dbReference type="InterPro" id="IPR000182">
    <property type="entry name" value="GNAT_dom"/>
</dbReference>
<dbReference type="SUPFAM" id="SSF55729">
    <property type="entry name" value="Acyl-CoA N-acyltransferases (Nat)"/>
    <property type="match status" value="1"/>
</dbReference>
<name>A0A437JZ51_9BURK</name>
<dbReference type="PROSITE" id="PS51186">
    <property type="entry name" value="GNAT"/>
    <property type="match status" value="1"/>
</dbReference>
<dbReference type="EMBL" id="SACT01000001">
    <property type="protein sequence ID" value="RVT53350.1"/>
    <property type="molecule type" value="Genomic_DNA"/>
</dbReference>
<keyword evidence="3" id="KW-0808">Transferase</keyword>
<dbReference type="Pfam" id="PF13302">
    <property type="entry name" value="Acetyltransf_3"/>
    <property type="match status" value="1"/>
</dbReference>
<evidence type="ECO:0000313" key="3">
    <source>
        <dbReference type="EMBL" id="RVT53350.1"/>
    </source>
</evidence>
<dbReference type="InterPro" id="IPR016181">
    <property type="entry name" value="Acyl_CoA_acyltransferase"/>
</dbReference>
<keyword evidence="4" id="KW-1185">Reference proteome</keyword>
<feature type="domain" description="N-acetyltransferase" evidence="2">
    <location>
        <begin position="26"/>
        <end position="179"/>
    </location>
</feature>
<dbReference type="RefSeq" id="WP_128194418.1">
    <property type="nucleotide sequence ID" value="NZ_SACT01000001.1"/>
</dbReference>
<dbReference type="Proteomes" id="UP000288178">
    <property type="component" value="Unassembled WGS sequence"/>
</dbReference>